<dbReference type="RefSeq" id="WP_290195792.1">
    <property type="nucleotide sequence ID" value="NZ_CP047654.1"/>
</dbReference>
<proteinExistence type="predicted"/>
<gene>
    <name evidence="3" type="ORF">J2S39_001951</name>
</gene>
<feature type="region of interest" description="Disordered" evidence="1">
    <location>
        <begin position="45"/>
        <end position="121"/>
    </location>
</feature>
<evidence type="ECO:0000256" key="1">
    <source>
        <dbReference type="SAM" id="MobiDB-lite"/>
    </source>
</evidence>
<keyword evidence="2" id="KW-1133">Transmembrane helix</keyword>
<evidence type="ECO:0000256" key="2">
    <source>
        <dbReference type="SAM" id="Phobius"/>
    </source>
</evidence>
<comment type="caution">
    <text evidence="3">The sequence shown here is derived from an EMBL/GenBank/DDBJ whole genome shotgun (WGS) entry which is preliminary data.</text>
</comment>
<dbReference type="Proteomes" id="UP001180840">
    <property type="component" value="Unassembled WGS sequence"/>
</dbReference>
<keyword evidence="2" id="KW-0472">Membrane</keyword>
<keyword evidence="4" id="KW-1185">Reference proteome</keyword>
<protein>
    <submittedName>
        <fullName evidence="3">Cytoskeletal protein RodZ</fullName>
    </submittedName>
</protein>
<accession>A0ABU1ZZT2</accession>
<keyword evidence="2" id="KW-0812">Transmembrane</keyword>
<sequence length="253" mass="27177">MTKRSPNRLPEKYYQRRRAAAVVVIVLVVGLLIWLLTAIGGDGETAQQDPGAGTVAAEQTTSIAAPETSTPEETTSSATPASTSATPEETEKKAPANEEEESPYPDAPESEAAKPSTAVDRSRTSCELSDLLITASSDQATYPAEAQPTFYMTVANPTAADCEIDLDEASLRFEVYDLATNERIWSDTDCFEPVESGEQTFESGSERYFEAVWSRRVSAPGQCNSRPAVPSGSYFLHAVVGDNPSPAHTFNLA</sequence>
<evidence type="ECO:0000313" key="4">
    <source>
        <dbReference type="Proteomes" id="UP001180840"/>
    </source>
</evidence>
<organism evidence="3 4">
    <name type="scientific">Corynebacterium guangdongense</name>
    <dbReference type="NCBI Taxonomy" id="1783348"/>
    <lineage>
        <taxon>Bacteria</taxon>
        <taxon>Bacillati</taxon>
        <taxon>Actinomycetota</taxon>
        <taxon>Actinomycetes</taxon>
        <taxon>Mycobacteriales</taxon>
        <taxon>Corynebacteriaceae</taxon>
        <taxon>Corynebacterium</taxon>
    </lineage>
</organism>
<evidence type="ECO:0000313" key="3">
    <source>
        <dbReference type="EMBL" id="MDR7330275.1"/>
    </source>
</evidence>
<feature type="transmembrane region" description="Helical" evidence="2">
    <location>
        <begin position="20"/>
        <end position="40"/>
    </location>
</feature>
<dbReference type="EMBL" id="JAVDXZ010000001">
    <property type="protein sequence ID" value="MDR7330275.1"/>
    <property type="molecule type" value="Genomic_DNA"/>
</dbReference>
<name>A0ABU1ZZT2_9CORY</name>
<reference evidence="3" key="1">
    <citation type="submission" date="2023-07" db="EMBL/GenBank/DDBJ databases">
        <title>Sequencing the genomes of 1000 actinobacteria strains.</title>
        <authorList>
            <person name="Klenk H.-P."/>
        </authorList>
    </citation>
    <scope>NUCLEOTIDE SEQUENCE</scope>
    <source>
        <strain evidence="3">DSM 107476</strain>
    </source>
</reference>
<feature type="compositionally biased region" description="Low complexity" evidence="1">
    <location>
        <begin position="64"/>
        <end position="87"/>
    </location>
</feature>